<sequence length="86" mass="9929">MLKKRYANVIMKSQKQVLGKAFSEKKMKKKAALWEKQLEDEKVKLRKKDKEAARIAIASIKRTVYFGDGLEAERDFMSIVGAPNRL</sequence>
<dbReference type="EMBL" id="JACXVP010000009">
    <property type="protein sequence ID" value="KAG5586810.1"/>
    <property type="molecule type" value="Genomic_DNA"/>
</dbReference>
<comment type="caution">
    <text evidence="1">The sequence shown here is derived from an EMBL/GenBank/DDBJ whole genome shotgun (WGS) entry which is preliminary data.</text>
</comment>
<proteinExistence type="predicted"/>
<dbReference type="Proteomes" id="UP000824120">
    <property type="component" value="Chromosome 9"/>
</dbReference>
<dbReference type="AlphaFoldDB" id="A0A9J5XGL1"/>
<evidence type="ECO:0000313" key="2">
    <source>
        <dbReference type="Proteomes" id="UP000824120"/>
    </source>
</evidence>
<evidence type="ECO:0000313" key="1">
    <source>
        <dbReference type="EMBL" id="KAG5586810.1"/>
    </source>
</evidence>
<gene>
    <name evidence="1" type="ORF">H5410_047244</name>
</gene>
<organism evidence="1 2">
    <name type="scientific">Solanum commersonii</name>
    <name type="common">Commerson's wild potato</name>
    <name type="synonym">Commerson's nightshade</name>
    <dbReference type="NCBI Taxonomy" id="4109"/>
    <lineage>
        <taxon>Eukaryota</taxon>
        <taxon>Viridiplantae</taxon>
        <taxon>Streptophyta</taxon>
        <taxon>Embryophyta</taxon>
        <taxon>Tracheophyta</taxon>
        <taxon>Spermatophyta</taxon>
        <taxon>Magnoliopsida</taxon>
        <taxon>eudicotyledons</taxon>
        <taxon>Gunneridae</taxon>
        <taxon>Pentapetalae</taxon>
        <taxon>asterids</taxon>
        <taxon>lamiids</taxon>
        <taxon>Solanales</taxon>
        <taxon>Solanaceae</taxon>
        <taxon>Solanoideae</taxon>
        <taxon>Solaneae</taxon>
        <taxon>Solanum</taxon>
    </lineage>
</organism>
<reference evidence="1 2" key="1">
    <citation type="submission" date="2020-09" db="EMBL/GenBank/DDBJ databases">
        <title>De no assembly of potato wild relative species, Solanum commersonii.</title>
        <authorList>
            <person name="Cho K."/>
        </authorList>
    </citation>
    <scope>NUCLEOTIDE SEQUENCE [LARGE SCALE GENOMIC DNA]</scope>
    <source>
        <strain evidence="1">LZ3.2</strain>
        <tissue evidence="1">Leaf</tissue>
    </source>
</reference>
<protein>
    <submittedName>
        <fullName evidence="1">Uncharacterized protein</fullName>
    </submittedName>
</protein>
<keyword evidence="2" id="KW-1185">Reference proteome</keyword>
<accession>A0A9J5XGL1</accession>
<name>A0A9J5XGL1_SOLCO</name>
<dbReference type="OrthoDB" id="1294502at2759"/>